<keyword evidence="4" id="KW-1185">Reference proteome</keyword>
<organism evidence="3 4">
    <name type="scientific">Macrostomum lignano</name>
    <dbReference type="NCBI Taxonomy" id="282301"/>
    <lineage>
        <taxon>Eukaryota</taxon>
        <taxon>Metazoa</taxon>
        <taxon>Spiralia</taxon>
        <taxon>Lophotrochozoa</taxon>
        <taxon>Platyhelminthes</taxon>
        <taxon>Rhabditophora</taxon>
        <taxon>Macrostomorpha</taxon>
        <taxon>Macrostomida</taxon>
        <taxon>Macrostomidae</taxon>
        <taxon>Macrostomum</taxon>
    </lineage>
</organism>
<dbReference type="Pfam" id="PF00565">
    <property type="entry name" value="SNase"/>
    <property type="match status" value="1"/>
</dbReference>
<name>A0A267F1P1_9PLAT</name>
<evidence type="ECO:0000259" key="2">
    <source>
        <dbReference type="Pfam" id="PF00565"/>
    </source>
</evidence>
<dbReference type="AlphaFoldDB" id="A0A267F1P1"/>
<evidence type="ECO:0000256" key="1">
    <source>
        <dbReference type="SAM" id="MobiDB-lite"/>
    </source>
</evidence>
<dbReference type="SUPFAM" id="SSF50199">
    <property type="entry name" value="Staphylococcal nuclease"/>
    <property type="match status" value="1"/>
</dbReference>
<feature type="region of interest" description="Disordered" evidence="1">
    <location>
        <begin position="1"/>
        <end position="20"/>
    </location>
</feature>
<dbReference type="InterPro" id="IPR016071">
    <property type="entry name" value="Staphylococal_nuclease_OB-fold"/>
</dbReference>
<dbReference type="Proteomes" id="UP000215902">
    <property type="component" value="Unassembled WGS sequence"/>
</dbReference>
<dbReference type="InterPro" id="IPR035437">
    <property type="entry name" value="SNase_OB-fold_sf"/>
</dbReference>
<dbReference type="EMBL" id="NIVC01001516">
    <property type="protein sequence ID" value="PAA66989.1"/>
    <property type="molecule type" value="Genomic_DNA"/>
</dbReference>
<accession>A0A267F1P1</accession>
<protein>
    <recommendedName>
        <fullName evidence="2">TNase-like domain-containing protein</fullName>
    </recommendedName>
</protein>
<evidence type="ECO:0000313" key="3">
    <source>
        <dbReference type="EMBL" id="PAA66989.1"/>
    </source>
</evidence>
<evidence type="ECO:0000313" key="4">
    <source>
        <dbReference type="Proteomes" id="UP000215902"/>
    </source>
</evidence>
<gene>
    <name evidence="3" type="ORF">BOX15_Mlig022653g1</name>
</gene>
<feature type="region of interest" description="Disordered" evidence="1">
    <location>
        <begin position="101"/>
        <end position="120"/>
    </location>
</feature>
<reference evidence="3 4" key="1">
    <citation type="submission" date="2017-06" db="EMBL/GenBank/DDBJ databases">
        <title>A platform for efficient transgenesis in Macrostomum lignano, a flatworm model organism for stem cell research.</title>
        <authorList>
            <person name="Berezikov E."/>
        </authorList>
    </citation>
    <scope>NUCLEOTIDE SEQUENCE [LARGE SCALE GENOMIC DNA]</scope>
    <source>
        <strain evidence="3">DV1</strain>
        <tissue evidence="3">Whole organism</tissue>
    </source>
</reference>
<dbReference type="Gene3D" id="2.40.50.90">
    <property type="match status" value="1"/>
</dbReference>
<feature type="domain" description="TNase-like" evidence="2">
    <location>
        <begin position="1"/>
        <end position="76"/>
    </location>
</feature>
<sequence length="166" mass="18237">MQIDAPELSQAHGRDSRKALASRLPRGTRVCVISPGRDYYHRILGFVCLAKDDIAYRMLAEGHAWCYHNTCNLRYKAATSAARVAGLGPVDARTDANGSVGLSSVSAETRQKAPTARKERMRGKSWNATVAFGMMPLIYSFNNTTIKTIRVIGAIVCPNEFPFTNT</sequence>
<proteinExistence type="predicted"/>
<comment type="caution">
    <text evidence="3">The sequence shown here is derived from an EMBL/GenBank/DDBJ whole genome shotgun (WGS) entry which is preliminary data.</text>
</comment>